<feature type="signal peptide" evidence="4">
    <location>
        <begin position="1"/>
        <end position="26"/>
    </location>
</feature>
<dbReference type="Pfam" id="PF01150">
    <property type="entry name" value="GDA1_CD39"/>
    <property type="match status" value="1"/>
</dbReference>
<evidence type="ECO:0000256" key="3">
    <source>
        <dbReference type="SAM" id="MobiDB-lite"/>
    </source>
</evidence>
<dbReference type="PANTHER" id="PTHR11782:SF3">
    <property type="entry name" value="APYRASE 6-RELATED"/>
    <property type="match status" value="1"/>
</dbReference>
<keyword evidence="4" id="KW-0732">Signal</keyword>
<dbReference type="EMBL" id="CP126212">
    <property type="protein sequence ID" value="WIA14677.1"/>
    <property type="molecule type" value="Genomic_DNA"/>
</dbReference>
<feature type="chain" id="PRO_5046055433" evidence="4">
    <location>
        <begin position="27"/>
        <end position="508"/>
    </location>
</feature>
<feature type="compositionally biased region" description="Low complexity" evidence="3">
    <location>
        <begin position="312"/>
        <end position="331"/>
    </location>
</feature>
<proteinExistence type="inferred from homology"/>
<gene>
    <name evidence="5" type="ORF">OEZ85_003176</name>
</gene>
<evidence type="ECO:0000313" key="5">
    <source>
        <dbReference type="EMBL" id="WIA14677.1"/>
    </source>
</evidence>
<evidence type="ECO:0000313" key="6">
    <source>
        <dbReference type="Proteomes" id="UP001244341"/>
    </source>
</evidence>
<organism evidence="5 6">
    <name type="scientific">Tetradesmus obliquus</name>
    <name type="common">Green alga</name>
    <name type="synonym">Acutodesmus obliquus</name>
    <dbReference type="NCBI Taxonomy" id="3088"/>
    <lineage>
        <taxon>Eukaryota</taxon>
        <taxon>Viridiplantae</taxon>
        <taxon>Chlorophyta</taxon>
        <taxon>core chlorophytes</taxon>
        <taxon>Chlorophyceae</taxon>
        <taxon>CS clade</taxon>
        <taxon>Sphaeropleales</taxon>
        <taxon>Scenedesmaceae</taxon>
        <taxon>Tetradesmus</taxon>
    </lineage>
</organism>
<dbReference type="Gene3D" id="3.30.420.40">
    <property type="match status" value="1"/>
</dbReference>
<feature type="region of interest" description="Disordered" evidence="3">
    <location>
        <begin position="311"/>
        <end position="331"/>
    </location>
</feature>
<name>A0ABY8TZS9_TETOB</name>
<accession>A0ABY8TZS9</accession>
<dbReference type="Gene3D" id="3.30.420.150">
    <property type="entry name" value="Exopolyphosphatase. Domain 2"/>
    <property type="match status" value="1"/>
</dbReference>
<keyword evidence="2" id="KW-0378">Hydrolase</keyword>
<comment type="similarity">
    <text evidence="1">Belongs to the GDA1/CD39 NTPase family.</text>
</comment>
<sequence>MGVCCWGSRTNLLLLVLLCYAGVNHAASVSWNYAVIIDAGSTGSRVHVFRYYTASTTSPLPTVELPAAVHKTSPGLSAYAFDPKTAARSLLPLLKYAREQVPADQVPSTPVQLMATAGLRMLSNGSAEAIMAEVRSLLSGSGFEFSGADDARVLTGKEEGLWGWLAVNYATGALQAATLPPDIPPSSQVILGRKGNPGSSSSSKPAAPLQGVVELGGASLQVTFAAKEQLPAGQAAELALPRMGAGKLYSRSFDGLGLQAAMEQWSKQLAAGSSSKRHDPCLPSGYAAASGLKGSSDWAACRSGVKALLPLSSSSSSSSSSSGKSSSSSSSCAFKRCGLAGSYLPSLEGAVFLGLDNLFYTASVLGLPTDTWISVNSLEAAAKKQCSLSWHAVKAQLAKQAGSSSSSKAQDEPYLLKACFSSALIVGVLKEGMGVDGAAPLLQASNSVPTPKGSSVEVNWALGALLSEAAPAAHSASQATQGRCRAVLALLAPGLLVASLHQTSPGET</sequence>
<dbReference type="Proteomes" id="UP001244341">
    <property type="component" value="Chromosome 5b"/>
</dbReference>
<evidence type="ECO:0000256" key="2">
    <source>
        <dbReference type="ARBA" id="ARBA00022801"/>
    </source>
</evidence>
<evidence type="ECO:0000256" key="4">
    <source>
        <dbReference type="SAM" id="SignalP"/>
    </source>
</evidence>
<dbReference type="InterPro" id="IPR000407">
    <property type="entry name" value="GDA1_CD39_NTPase"/>
</dbReference>
<keyword evidence="6" id="KW-1185">Reference proteome</keyword>
<dbReference type="PANTHER" id="PTHR11782">
    <property type="entry name" value="ADENOSINE/GUANOSINE DIPHOSPHATASE"/>
    <property type="match status" value="1"/>
</dbReference>
<protein>
    <submittedName>
        <fullName evidence="5">Uncharacterized protein</fullName>
    </submittedName>
</protein>
<evidence type="ECO:0000256" key="1">
    <source>
        <dbReference type="ARBA" id="ARBA00009283"/>
    </source>
</evidence>
<reference evidence="5 6" key="1">
    <citation type="submission" date="2023-05" db="EMBL/GenBank/DDBJ databases">
        <title>A 100% complete, gapless, phased diploid assembly of the Scenedesmus obliquus UTEX 3031 genome.</title>
        <authorList>
            <person name="Biondi T.C."/>
            <person name="Hanschen E.R."/>
            <person name="Kwon T."/>
            <person name="Eng W."/>
            <person name="Kruse C.P.S."/>
            <person name="Koehler S.I."/>
            <person name="Kunde Y."/>
            <person name="Gleasner C.D."/>
            <person name="You Mak K.T."/>
            <person name="Polle J."/>
            <person name="Hovde B.T."/>
            <person name="Starkenburg S.R."/>
        </authorList>
    </citation>
    <scope>NUCLEOTIDE SEQUENCE [LARGE SCALE GENOMIC DNA]</scope>
    <source>
        <strain evidence="5 6">DOE0152z</strain>
    </source>
</reference>